<dbReference type="Bgee" id="ENSLOCG00000003923">
    <property type="expression patterns" value="Expressed in liver and 8 other cell types or tissues"/>
</dbReference>
<dbReference type="GO" id="GO:0046872">
    <property type="term" value="F:metal ion binding"/>
    <property type="evidence" value="ECO:0007669"/>
    <property type="project" value="UniProtKB-KW"/>
</dbReference>
<dbReference type="GO" id="GO:0003834">
    <property type="term" value="F:beta-carotene 15,15'-dioxygenase activity"/>
    <property type="evidence" value="ECO:0000318"/>
    <property type="project" value="GO_Central"/>
</dbReference>
<keyword evidence="7" id="KW-1185">Reference proteome</keyword>
<reference evidence="7" key="1">
    <citation type="submission" date="2011-12" db="EMBL/GenBank/DDBJ databases">
        <title>The Draft Genome of Lepisosteus oculatus.</title>
        <authorList>
            <consortium name="The Broad Institute Genome Assembly &amp; Analysis Group"/>
            <consortium name="Computational R&amp;D Group"/>
            <consortium name="and Sequencing Platform"/>
            <person name="Di Palma F."/>
            <person name="Alfoldi J."/>
            <person name="Johnson J."/>
            <person name="Berlin A."/>
            <person name="Gnerre S."/>
            <person name="Jaffe D."/>
            <person name="MacCallum I."/>
            <person name="Young S."/>
            <person name="Walker B.J."/>
            <person name="Lander E.S."/>
            <person name="Lindblad-Toh K."/>
        </authorList>
    </citation>
    <scope>NUCLEOTIDE SEQUENCE [LARGE SCALE GENOMIC DNA]</scope>
</reference>
<dbReference type="EMBL" id="AHAT01010537">
    <property type="status" value="NOT_ANNOTATED_CDS"/>
    <property type="molecule type" value="Genomic_DNA"/>
</dbReference>
<feature type="binding site" evidence="4">
    <location>
        <position position="238"/>
    </location>
    <ligand>
        <name>Fe cation</name>
        <dbReference type="ChEBI" id="CHEBI:24875"/>
        <note>catalytic</note>
    </ligand>
</feature>
<dbReference type="GO" id="GO:0016121">
    <property type="term" value="P:carotene catabolic process"/>
    <property type="evidence" value="ECO:0000318"/>
    <property type="project" value="GO_Central"/>
</dbReference>
<organism evidence="6 7">
    <name type="scientific">Lepisosteus oculatus</name>
    <name type="common">Spotted gar</name>
    <dbReference type="NCBI Taxonomy" id="7918"/>
    <lineage>
        <taxon>Eukaryota</taxon>
        <taxon>Metazoa</taxon>
        <taxon>Chordata</taxon>
        <taxon>Craniata</taxon>
        <taxon>Vertebrata</taxon>
        <taxon>Euteleostomi</taxon>
        <taxon>Actinopterygii</taxon>
        <taxon>Neopterygii</taxon>
        <taxon>Holostei</taxon>
        <taxon>Semionotiformes</taxon>
        <taxon>Lepisosteidae</taxon>
        <taxon>Lepisosteus</taxon>
    </lineage>
</organism>
<feature type="binding site" evidence="4">
    <location>
        <position position="309"/>
    </location>
    <ligand>
        <name>Fe cation</name>
        <dbReference type="ChEBI" id="CHEBI:24875"/>
        <note>catalytic</note>
    </ligand>
</feature>
<reference evidence="6" key="2">
    <citation type="submission" date="2025-08" db="UniProtKB">
        <authorList>
            <consortium name="Ensembl"/>
        </authorList>
    </citation>
    <scope>IDENTIFICATION</scope>
</reference>
<dbReference type="InterPro" id="IPR004294">
    <property type="entry name" value="Carotenoid_Oase"/>
</dbReference>
<protein>
    <submittedName>
        <fullName evidence="6">Beta-carotene oxygenase 1, like</fullName>
    </submittedName>
</protein>
<dbReference type="HOGENOM" id="CLU_016472_1_1_1"/>
<evidence type="ECO:0000256" key="1">
    <source>
        <dbReference type="ARBA" id="ARBA00006787"/>
    </source>
</evidence>
<keyword evidence="3 4" id="KW-0408">Iron</keyword>
<dbReference type="GO" id="GO:0042574">
    <property type="term" value="P:retinal metabolic process"/>
    <property type="evidence" value="ECO:0000318"/>
    <property type="project" value="GO_Central"/>
</dbReference>
<dbReference type="GO" id="GO:0010436">
    <property type="term" value="F:carotenoid dioxygenase activity"/>
    <property type="evidence" value="ECO:0000318"/>
    <property type="project" value="GO_Central"/>
</dbReference>
<proteinExistence type="inferred from homology"/>
<dbReference type="OMA" id="SVHMDLH"/>
<dbReference type="GeneTree" id="ENSGT00950000182913"/>
<sequence>RMQPIFSRNGKETPEPVKATITGTLPAWLQGTLLRNGPGMFSVGETSYNHWFDGMSLIHSFTFKDGEVYYRSKFLRSDTYKKNIKADRIVVSEFGTMAYPDPCKSIFTKVFSYLSNTIPDFTDNCLINIVNYGGDFYATTETNYLHKIDPYTLETIEKEDYRKYIAVNLATSHPHYDKEGNTYNMGTTIVNFGKPKYTIFKVPSQAAGNEDNANPGLRNLESLCSVPCRSALYPSYFHSFGMTENYIIFIEQPFKLDILKLATAYYRGVNWAGCLKFEANDVTLIHVIDRKTQKTLSSKFYADALVVFHHVNAYEEKEHIVFDIIAYKDSSLYDMFYLANLQQESETFIEKHKLSSPPVCKRFVLPLGSDQDAPADKNLVNLLNTTATAVKQKDGSVYCSPEEICEGVELPRINYESNCRKYRYFYATRVEWKPFPTKVAKVDVATKTMLEWEEEDCWPAEPVFVPSPNAVEEDDGIILSSIISTDPQKPPFLLILNAKDFQEIARASVNTTVHLDLHGHFIPQQAEEQVRKHVGFNSQC</sequence>
<evidence type="ECO:0000256" key="5">
    <source>
        <dbReference type="RuleBase" id="RU003799"/>
    </source>
</evidence>
<keyword evidence="2 4" id="KW-0479">Metal-binding</keyword>
<dbReference type="Ensembl" id="ENSLOCT00000004697.1">
    <property type="protein sequence ID" value="ENSLOCP00000004689.1"/>
    <property type="gene ID" value="ENSLOCG00000003923.1"/>
</dbReference>
<dbReference type="PANTHER" id="PTHR10543">
    <property type="entry name" value="BETA-CAROTENE DIOXYGENASE"/>
    <property type="match status" value="1"/>
</dbReference>
<feature type="binding site" evidence="4">
    <location>
        <position position="518"/>
    </location>
    <ligand>
        <name>Fe cation</name>
        <dbReference type="ChEBI" id="CHEBI:24875"/>
        <note>catalytic</note>
    </ligand>
</feature>
<dbReference type="Proteomes" id="UP000018468">
    <property type="component" value="Linkage group LG23"/>
</dbReference>
<dbReference type="PANTHER" id="PTHR10543:SF86">
    <property type="entry name" value="BETA,BETA-CAROTENE 15,15'-MONOOXYGENASE"/>
    <property type="match status" value="1"/>
</dbReference>
<feature type="binding site" evidence="4">
    <location>
        <position position="173"/>
    </location>
    <ligand>
        <name>Fe cation</name>
        <dbReference type="ChEBI" id="CHEBI:24875"/>
        <note>catalytic</note>
    </ligand>
</feature>
<evidence type="ECO:0000313" key="6">
    <source>
        <dbReference type="Ensembl" id="ENSLOCP00000004689.1"/>
    </source>
</evidence>
<evidence type="ECO:0000256" key="4">
    <source>
        <dbReference type="PIRSR" id="PIRSR604294-1"/>
    </source>
</evidence>
<dbReference type="AlphaFoldDB" id="W5M8I1"/>
<accession>W5M8I1</accession>
<evidence type="ECO:0000256" key="2">
    <source>
        <dbReference type="ARBA" id="ARBA00022723"/>
    </source>
</evidence>
<evidence type="ECO:0000313" key="7">
    <source>
        <dbReference type="Proteomes" id="UP000018468"/>
    </source>
</evidence>
<name>W5M8I1_LEPOC</name>
<evidence type="ECO:0000256" key="3">
    <source>
        <dbReference type="ARBA" id="ARBA00023004"/>
    </source>
</evidence>
<dbReference type="Pfam" id="PF03055">
    <property type="entry name" value="RPE65"/>
    <property type="match status" value="1"/>
</dbReference>
<dbReference type="STRING" id="7918.ENSLOCP00000004689"/>
<comment type="similarity">
    <text evidence="1 5">Belongs to the carotenoid oxygenase family.</text>
</comment>
<reference evidence="6" key="3">
    <citation type="submission" date="2025-09" db="UniProtKB">
        <authorList>
            <consortium name="Ensembl"/>
        </authorList>
    </citation>
    <scope>IDENTIFICATION</scope>
</reference>
<dbReference type="InParanoid" id="W5M8I1"/>
<dbReference type="eggNOG" id="KOG1285">
    <property type="taxonomic scope" value="Eukaryota"/>
</dbReference>
<comment type="cofactor">
    <cofactor evidence="4">
        <name>Fe(2+)</name>
        <dbReference type="ChEBI" id="CHEBI:29033"/>
    </cofactor>
    <text evidence="4">Binds 1 Fe(2+) ion per subunit.</text>
</comment>